<proteinExistence type="predicted"/>
<organism evidence="1">
    <name type="scientific">Drosophila melanogaster</name>
    <name type="common">Fruit fly</name>
    <dbReference type="NCBI Taxonomy" id="7227"/>
    <lineage>
        <taxon>Eukaryota</taxon>
        <taxon>Metazoa</taxon>
        <taxon>Ecdysozoa</taxon>
        <taxon>Arthropoda</taxon>
        <taxon>Hexapoda</taxon>
        <taxon>Insecta</taxon>
        <taxon>Pterygota</taxon>
        <taxon>Neoptera</taxon>
        <taxon>Endopterygota</taxon>
        <taxon>Diptera</taxon>
        <taxon>Brachycera</taxon>
        <taxon>Muscomorpha</taxon>
        <taxon>Ephydroidea</taxon>
        <taxon>Drosophilidae</taxon>
        <taxon>Drosophila</taxon>
        <taxon>Sophophora</taxon>
    </lineage>
</organism>
<dbReference type="AlphaFoldDB" id="Q6IK97"/>
<sequence length="294" mass="32808">MKAKVALGDWLSIVVAGQINYVDRPTPAPFAEFLAQKEQNPKLEQKLELKLQDAEWKEWAWRTGQQKDSSHWDRKSEMGMVWELDGLRMGIDVGWVTHKPTISGTHIKNSCVHRAEFHDTPNEKPRLENRDWDCDVVGELGVGVVVGVAIGVGLVFSCLIEFEIGASFSGLPAAGLKLGEVCLGGHCWRKTLGIQPNSEDTAKYFWQAPEVPQVEGFDLNPRQSELRNGVDLCRHNSQPNISAPLLTPLPVPLFDAFRARAHKEDECWIAAGTTQKRNKMAAGKYGKNTRKSRA</sequence>
<protein>
    <submittedName>
        <fullName evidence="1">HDC13074</fullName>
    </submittedName>
</protein>
<gene>
    <name evidence="1" type="ORF">HDC13074</name>
</gene>
<reference evidence="1" key="1">
    <citation type="journal article" date="2003" name="Genome Biol.">
        <title>An integrated gene annotation and transcriptional profiling approach towards the full gene content of the Drosophila genome.</title>
        <authorList>
            <person name="Hild M."/>
            <person name="Beckmann B."/>
            <person name="Haas S.A."/>
            <person name="Koch B."/>
            <person name="Solovyev V."/>
            <person name="Busold C."/>
            <person name="Fellenberg K."/>
            <person name="Boutros M."/>
            <person name="Vingron M."/>
            <person name="Sauer F."/>
            <person name="Hoheisel J.D."/>
            <person name="Paro R."/>
        </authorList>
    </citation>
    <scope>NUCLEOTIDE SEQUENCE</scope>
</reference>
<accession>Q6IK97</accession>
<evidence type="ECO:0000313" key="1">
    <source>
        <dbReference type="EMBL" id="DAA03975.1"/>
    </source>
</evidence>
<dbReference type="EMBL" id="BK002469">
    <property type="protein sequence ID" value="DAA03975.1"/>
    <property type="molecule type" value="Genomic_DNA"/>
</dbReference>
<name>Q6IK97_DROME</name>